<dbReference type="PANTHER" id="PTHR48407">
    <property type="entry name" value="CRANIOFACIAL DEVELOPMENT PROTEIN 1"/>
    <property type="match status" value="1"/>
</dbReference>
<dbReference type="EMBL" id="BLAL01000281">
    <property type="protein sequence ID" value="GES99487.1"/>
    <property type="molecule type" value="Genomic_DNA"/>
</dbReference>
<dbReference type="Pfam" id="PF07572">
    <property type="entry name" value="BCNT"/>
    <property type="match status" value="1"/>
</dbReference>
<evidence type="ECO:0000313" key="5">
    <source>
        <dbReference type="EMBL" id="GBB92387.1"/>
    </source>
</evidence>
<feature type="compositionally biased region" description="Polar residues" evidence="3">
    <location>
        <begin position="119"/>
        <end position="130"/>
    </location>
</feature>
<dbReference type="EMBL" id="BEXD01001113">
    <property type="protein sequence ID" value="GBB92387.1"/>
    <property type="molecule type" value="Genomic_DNA"/>
</dbReference>
<feature type="region of interest" description="Disordered" evidence="3">
    <location>
        <begin position="1"/>
        <end position="29"/>
    </location>
</feature>
<dbReference type="PROSITE" id="PS51279">
    <property type="entry name" value="BCNT_C"/>
    <property type="match status" value="1"/>
</dbReference>
<evidence type="ECO:0000313" key="6">
    <source>
        <dbReference type="EMBL" id="GES99487.1"/>
    </source>
</evidence>
<feature type="compositionally biased region" description="Low complexity" evidence="3">
    <location>
        <begin position="224"/>
        <end position="241"/>
    </location>
</feature>
<feature type="compositionally biased region" description="Acidic residues" evidence="3">
    <location>
        <begin position="1"/>
        <end position="11"/>
    </location>
</feature>
<sequence>MSTFELQEDYSSDSSNDTDYIPNANEIDTEDEHELVEAAQGEEDFEPKLITRSKRKKFEAEIETHNNIKKQKFEEKISKESNTIDEERKNKIDALWAELNADDDDYSPMPVKPDDNLANDKSLNDNSVESDITDKQKLPMSKVPISTNMITITKTYKFAGDIITEHKQVPEGSEEAIAFLEEQKEANEASKTCNEKSNTISTSLKTLSPLSTMITKSSNLQKVKSPLSKNGSNSNGSKFGKSKVSLEQLATSLKKKPTKLNTLEKSKLDWKKYVEQEQIVDELKYYNKNGYIEKQEFLQRAYERQESEIRSLRKDSRNK</sequence>
<dbReference type="PANTHER" id="PTHR48407:SF1">
    <property type="entry name" value="CRANIOFACIAL DEVELOPMENT PROTEIN 1"/>
    <property type="match status" value="1"/>
</dbReference>
<name>A0A2Z6QQM1_9GLOM</name>
<keyword evidence="7" id="KW-1185">Reference proteome</keyword>
<gene>
    <name evidence="6" type="ORF">RCL2_002599100</name>
    <name evidence="5" type="ORF">RclHR1_00200020</name>
</gene>
<evidence type="ECO:0000256" key="3">
    <source>
        <dbReference type="SAM" id="MobiDB-lite"/>
    </source>
</evidence>
<accession>A0A2Z6QQM1</accession>
<dbReference type="InterPro" id="IPR011421">
    <property type="entry name" value="BCNT-C"/>
</dbReference>
<feature type="region of interest" description="Disordered" evidence="3">
    <location>
        <begin position="218"/>
        <end position="241"/>
    </location>
</feature>
<reference evidence="6" key="2">
    <citation type="submission" date="2019-10" db="EMBL/GenBank/DDBJ databases">
        <title>Conservation and host-specific expression of non-tandemly repeated heterogenous ribosome RNA gene in arbuscular mycorrhizal fungi.</title>
        <authorList>
            <person name="Maeda T."/>
            <person name="Kobayashi Y."/>
            <person name="Nakagawa T."/>
            <person name="Ezawa T."/>
            <person name="Yamaguchi K."/>
            <person name="Bino T."/>
            <person name="Nishimoto Y."/>
            <person name="Shigenobu S."/>
            <person name="Kawaguchi M."/>
        </authorList>
    </citation>
    <scope>NUCLEOTIDE SEQUENCE</scope>
    <source>
        <strain evidence="6">HR1</strain>
    </source>
</reference>
<dbReference type="GO" id="GO:0000812">
    <property type="term" value="C:Swr1 complex"/>
    <property type="evidence" value="ECO:0007669"/>
    <property type="project" value="TreeGrafter"/>
</dbReference>
<reference evidence="5 7" key="1">
    <citation type="submission" date="2017-11" db="EMBL/GenBank/DDBJ databases">
        <title>The genome of Rhizophagus clarus HR1 reveals common genetic basis of auxotrophy among arbuscular mycorrhizal fungi.</title>
        <authorList>
            <person name="Kobayashi Y."/>
        </authorList>
    </citation>
    <scope>NUCLEOTIDE SEQUENCE [LARGE SCALE GENOMIC DNA]</scope>
    <source>
        <strain evidence="5 7">HR1</strain>
    </source>
</reference>
<comment type="caution">
    <text evidence="5">The sequence shown here is derived from an EMBL/GenBank/DDBJ whole genome shotgun (WGS) entry which is preliminary data.</text>
</comment>
<feature type="region of interest" description="Disordered" evidence="3">
    <location>
        <begin position="102"/>
        <end position="135"/>
    </location>
</feature>
<evidence type="ECO:0000256" key="2">
    <source>
        <dbReference type="ARBA" id="ARBA00019138"/>
    </source>
</evidence>
<evidence type="ECO:0000259" key="4">
    <source>
        <dbReference type="PROSITE" id="PS51279"/>
    </source>
</evidence>
<protein>
    <recommendedName>
        <fullName evidence="2">SWR1-complex protein 5</fullName>
    </recommendedName>
</protein>
<dbReference type="OrthoDB" id="445677at2759"/>
<proteinExistence type="inferred from homology"/>
<dbReference type="InterPro" id="IPR027124">
    <property type="entry name" value="Swc5/CFDP1/2"/>
</dbReference>
<comment type="similarity">
    <text evidence="1">Belongs to the SWC5 family.</text>
</comment>
<evidence type="ECO:0000313" key="7">
    <source>
        <dbReference type="Proteomes" id="UP000247702"/>
    </source>
</evidence>
<dbReference type="Proteomes" id="UP000615446">
    <property type="component" value="Unassembled WGS sequence"/>
</dbReference>
<feature type="domain" description="BCNT-C" evidence="4">
    <location>
        <begin position="240"/>
        <end position="319"/>
    </location>
</feature>
<organism evidence="5 7">
    <name type="scientific">Rhizophagus clarus</name>
    <dbReference type="NCBI Taxonomy" id="94130"/>
    <lineage>
        <taxon>Eukaryota</taxon>
        <taxon>Fungi</taxon>
        <taxon>Fungi incertae sedis</taxon>
        <taxon>Mucoromycota</taxon>
        <taxon>Glomeromycotina</taxon>
        <taxon>Glomeromycetes</taxon>
        <taxon>Glomerales</taxon>
        <taxon>Glomeraceae</taxon>
        <taxon>Rhizophagus</taxon>
    </lineage>
</organism>
<dbReference type="Proteomes" id="UP000247702">
    <property type="component" value="Unassembled WGS sequence"/>
</dbReference>
<dbReference type="STRING" id="94130.A0A2Z6QQM1"/>
<evidence type="ECO:0000256" key="1">
    <source>
        <dbReference type="ARBA" id="ARBA00010465"/>
    </source>
</evidence>
<dbReference type="AlphaFoldDB" id="A0A2Z6QQM1"/>